<dbReference type="GO" id="GO:0005634">
    <property type="term" value="C:nucleus"/>
    <property type="evidence" value="ECO:0007669"/>
    <property type="project" value="UniProtKB-SubCell"/>
</dbReference>
<comment type="caution">
    <text evidence="6">The sequence shown here is derived from an EMBL/GenBank/DDBJ whole genome shotgun (WGS) entry which is preliminary data.</text>
</comment>
<dbReference type="PANTHER" id="PTHR15141:SF76">
    <property type="entry name" value="TRANSCRIPTION ELONGATION FACTOR B POLYPEPTIDE 3"/>
    <property type="match status" value="1"/>
</dbReference>
<name>A0AAW1UDM2_9CUCU</name>
<feature type="domain" description="TFIIS N-terminal" evidence="5">
    <location>
        <begin position="10"/>
        <end position="85"/>
    </location>
</feature>
<dbReference type="AlphaFoldDB" id="A0AAW1UDM2"/>
<reference evidence="6 7" key="1">
    <citation type="submission" date="2023-03" db="EMBL/GenBank/DDBJ databases">
        <title>Genome insight into feeding habits of ladybird beetles.</title>
        <authorList>
            <person name="Li H.-S."/>
            <person name="Huang Y.-H."/>
            <person name="Pang H."/>
        </authorList>
    </citation>
    <scope>NUCLEOTIDE SEQUENCE [LARGE SCALE GENOMIC DNA]</scope>
    <source>
        <strain evidence="6">SYSU_2023b</strain>
        <tissue evidence="6">Whole body</tissue>
    </source>
</reference>
<dbReference type="InterPro" id="IPR003617">
    <property type="entry name" value="TFIIS/CRSP70_N_sub"/>
</dbReference>
<dbReference type="PROSITE" id="PS51319">
    <property type="entry name" value="TFIIS_N"/>
    <property type="match status" value="2"/>
</dbReference>
<dbReference type="EMBL" id="JARQZJ010000061">
    <property type="protein sequence ID" value="KAK9879075.1"/>
    <property type="molecule type" value="Genomic_DNA"/>
</dbReference>
<proteinExistence type="predicted"/>
<evidence type="ECO:0000313" key="6">
    <source>
        <dbReference type="EMBL" id="KAK9879075.1"/>
    </source>
</evidence>
<evidence type="ECO:0000313" key="7">
    <source>
        <dbReference type="Proteomes" id="UP001431783"/>
    </source>
</evidence>
<keyword evidence="2 3" id="KW-0539">Nucleus</keyword>
<dbReference type="Proteomes" id="UP001431783">
    <property type="component" value="Unassembled WGS sequence"/>
</dbReference>
<dbReference type="Gene3D" id="1.20.930.10">
    <property type="entry name" value="Conserved domain common to transcription factors TFIIS, elongin A, CRSP70"/>
    <property type="match status" value="2"/>
</dbReference>
<evidence type="ECO:0000259" key="5">
    <source>
        <dbReference type="PROSITE" id="PS51319"/>
    </source>
</evidence>
<feature type="domain" description="TFIIS N-terminal" evidence="5">
    <location>
        <begin position="171"/>
        <end position="246"/>
    </location>
</feature>
<dbReference type="Pfam" id="PF08711">
    <property type="entry name" value="Med26"/>
    <property type="match status" value="2"/>
</dbReference>
<protein>
    <recommendedName>
        <fullName evidence="5">TFIIS N-terminal domain-containing protein</fullName>
    </recommendedName>
</protein>
<feature type="compositionally biased region" description="Basic and acidic residues" evidence="4">
    <location>
        <begin position="264"/>
        <end position="275"/>
    </location>
</feature>
<dbReference type="SMART" id="SM00509">
    <property type="entry name" value="TFS2N"/>
    <property type="match status" value="2"/>
</dbReference>
<organism evidence="6 7">
    <name type="scientific">Henosepilachna vigintioctopunctata</name>
    <dbReference type="NCBI Taxonomy" id="420089"/>
    <lineage>
        <taxon>Eukaryota</taxon>
        <taxon>Metazoa</taxon>
        <taxon>Ecdysozoa</taxon>
        <taxon>Arthropoda</taxon>
        <taxon>Hexapoda</taxon>
        <taxon>Insecta</taxon>
        <taxon>Pterygota</taxon>
        <taxon>Neoptera</taxon>
        <taxon>Endopterygota</taxon>
        <taxon>Coleoptera</taxon>
        <taxon>Polyphaga</taxon>
        <taxon>Cucujiformia</taxon>
        <taxon>Coccinelloidea</taxon>
        <taxon>Coccinellidae</taxon>
        <taxon>Epilachninae</taxon>
        <taxon>Epilachnini</taxon>
        <taxon>Henosepilachna</taxon>
    </lineage>
</organism>
<feature type="region of interest" description="Disordered" evidence="4">
    <location>
        <begin position="123"/>
        <end position="154"/>
    </location>
</feature>
<sequence>MTESGENLLLAISRYQRDLEKYLKRQDAAKMLHTLRNLDKLPIEMYHLEETLIGRTVNSLPLFGGEVGEEAKCLVEKWQEMVLKELDEEDVHHEDIKEGNIVHHEFMKNNSSENTDHMKINEIEKEERKSDVNIEQNHESKRSSRSRSTCSSENGEIDTVKISNSDECLLKSICHYQKGLERNFRKKNELKMLHKLRRLDKLSIEVSHLEETLIGRTVNNLRIFGGEVGEAANSLVQKWQEMVIQAIDKEFDESFKSASPGRNDYQEKKREEENKKRFHSSSDGNTVDHVIKNYVSDSTDNMNTNGIKQKTRNHFQILKIVMKVVKNLRMNVSILVKMMNVRKTETAKNTNPQIEEKS</sequence>
<dbReference type="InterPro" id="IPR035441">
    <property type="entry name" value="TFIIS/LEDGF_dom_sf"/>
</dbReference>
<evidence type="ECO:0000256" key="4">
    <source>
        <dbReference type="SAM" id="MobiDB-lite"/>
    </source>
</evidence>
<comment type="subcellular location">
    <subcellularLocation>
        <location evidence="1 3">Nucleus</location>
    </subcellularLocation>
</comment>
<evidence type="ECO:0000256" key="2">
    <source>
        <dbReference type="ARBA" id="ARBA00023242"/>
    </source>
</evidence>
<dbReference type="PANTHER" id="PTHR15141">
    <property type="entry name" value="TRANSCRIPTION ELONGATION FACTOR B POLYPEPTIDE 3"/>
    <property type="match status" value="1"/>
</dbReference>
<dbReference type="InterPro" id="IPR017923">
    <property type="entry name" value="TFIIS_N"/>
</dbReference>
<evidence type="ECO:0000256" key="1">
    <source>
        <dbReference type="ARBA" id="ARBA00004123"/>
    </source>
</evidence>
<feature type="region of interest" description="Disordered" evidence="4">
    <location>
        <begin position="255"/>
        <end position="285"/>
    </location>
</feature>
<keyword evidence="7" id="KW-1185">Reference proteome</keyword>
<dbReference type="SUPFAM" id="SSF47676">
    <property type="entry name" value="Conserved domain common to transcription factors TFIIS, elongin A, CRSP70"/>
    <property type="match status" value="2"/>
</dbReference>
<feature type="compositionally biased region" description="Basic and acidic residues" evidence="4">
    <location>
        <begin position="123"/>
        <end position="142"/>
    </location>
</feature>
<dbReference type="InterPro" id="IPR051870">
    <property type="entry name" value="Elongin-A_domain"/>
</dbReference>
<accession>A0AAW1UDM2</accession>
<evidence type="ECO:0000256" key="3">
    <source>
        <dbReference type="PROSITE-ProRule" id="PRU00649"/>
    </source>
</evidence>
<gene>
    <name evidence="6" type="ORF">WA026_003889</name>
</gene>